<dbReference type="PANTHER" id="PTHR43479:SF20">
    <property type="entry name" value="HTH TETR-TYPE DOMAIN-CONTAINING PROTEIN"/>
    <property type="match status" value="1"/>
</dbReference>
<sequence length="192" mass="22259">MYILLFMGEKRSDTKEKILSSALKLFSKKGFKETTIKDIAKEVGITEGAIYRHFTSKEEIIKSLLESITKELRHKLEVALQRGETDEEILESIVDTLIDYAFSNPESFRFLNLYHLLKEYGEVKNLPGELILKFLNGLYLKRKLKTYPEIALAVVTGSVERVFIFKERNFLDYDEETIKKELKKVLKSAILA</sequence>
<name>O67927_AQUAE</name>
<feature type="DNA-binding region" description="H-T-H motif" evidence="2">
    <location>
        <begin position="35"/>
        <end position="54"/>
    </location>
</feature>
<evidence type="ECO:0000313" key="4">
    <source>
        <dbReference type="EMBL" id="AAC07881.1"/>
    </source>
</evidence>
<dbReference type="GO" id="GO:0032993">
    <property type="term" value="C:protein-DNA complex"/>
    <property type="evidence" value="ECO:0000318"/>
    <property type="project" value="GO_Central"/>
</dbReference>
<dbReference type="SUPFAM" id="SSF46689">
    <property type="entry name" value="Homeodomain-like"/>
    <property type="match status" value="1"/>
</dbReference>
<dbReference type="Gene3D" id="1.10.357.10">
    <property type="entry name" value="Tetracycline Repressor, domain 2"/>
    <property type="match status" value="1"/>
</dbReference>
<protein>
    <submittedName>
        <fullName evidence="4">Transcriptional regulator (TetR/AcrR family)</fullName>
    </submittedName>
</protein>
<accession>O67927</accession>
<dbReference type="PROSITE" id="PS50977">
    <property type="entry name" value="HTH_TETR_2"/>
    <property type="match status" value="1"/>
</dbReference>
<dbReference type="EnsemblBacteria" id="AAC07881">
    <property type="protein sequence ID" value="AAC07881"/>
    <property type="gene ID" value="aq_2179"/>
</dbReference>
<feature type="domain" description="HTH tetR-type" evidence="3">
    <location>
        <begin position="12"/>
        <end position="72"/>
    </location>
</feature>
<evidence type="ECO:0000256" key="2">
    <source>
        <dbReference type="PROSITE-ProRule" id="PRU00335"/>
    </source>
</evidence>
<dbReference type="GO" id="GO:0003677">
    <property type="term" value="F:DNA binding"/>
    <property type="evidence" value="ECO:0007669"/>
    <property type="project" value="UniProtKB-UniRule"/>
</dbReference>
<evidence type="ECO:0000259" key="3">
    <source>
        <dbReference type="PROSITE" id="PS50977"/>
    </source>
</evidence>
<dbReference type="Proteomes" id="UP000000798">
    <property type="component" value="Chromosome"/>
</dbReference>
<reference evidence="4 5" key="1">
    <citation type="journal article" date="1998" name="Nature">
        <title>The complete genome of the hyperthermophilic bacterium Aquifex aeolicus.</title>
        <authorList>
            <person name="Deckert G."/>
            <person name="Warren P.V."/>
            <person name="Gaasterland T."/>
            <person name="Young W.G."/>
            <person name="Lenox A.L."/>
            <person name="Graham D.E."/>
            <person name="Overbeek R."/>
            <person name="Snead M.A."/>
            <person name="Keller M."/>
            <person name="Aujay M."/>
            <person name="Huber R."/>
            <person name="Feldman R.A."/>
            <person name="Short J.M."/>
            <person name="Olson G.J."/>
            <person name="Swanson R.V."/>
        </authorList>
    </citation>
    <scope>NUCLEOTIDE SEQUENCE [LARGE SCALE GENOMIC DNA]</scope>
    <source>
        <strain evidence="4 5">VF5</strain>
    </source>
</reference>
<dbReference type="InParanoid" id="O67927"/>
<dbReference type="InterPro" id="IPR050624">
    <property type="entry name" value="HTH-type_Tx_Regulator"/>
</dbReference>
<dbReference type="InterPro" id="IPR023772">
    <property type="entry name" value="DNA-bd_HTH_TetR-type_CS"/>
</dbReference>
<dbReference type="STRING" id="224324.aq_2179"/>
<keyword evidence="1 2" id="KW-0238">DNA-binding</keyword>
<dbReference type="PRINTS" id="PR00455">
    <property type="entry name" value="HTHTETR"/>
</dbReference>
<dbReference type="GO" id="GO:0003700">
    <property type="term" value="F:DNA-binding transcription factor activity"/>
    <property type="evidence" value="ECO:0000318"/>
    <property type="project" value="GO_Central"/>
</dbReference>
<dbReference type="AlphaFoldDB" id="O67927"/>
<dbReference type="PANTHER" id="PTHR43479">
    <property type="entry name" value="ACREF/ENVCD OPERON REPRESSOR-RELATED"/>
    <property type="match status" value="1"/>
</dbReference>
<evidence type="ECO:0000313" key="5">
    <source>
        <dbReference type="Proteomes" id="UP000000798"/>
    </source>
</evidence>
<dbReference type="InterPro" id="IPR009057">
    <property type="entry name" value="Homeodomain-like_sf"/>
</dbReference>
<dbReference type="FunCoup" id="O67927">
    <property type="interactions" value="9"/>
</dbReference>
<dbReference type="HOGENOM" id="CLU_069356_27_3_0"/>
<dbReference type="PROSITE" id="PS01081">
    <property type="entry name" value="HTH_TETR_1"/>
    <property type="match status" value="1"/>
</dbReference>
<organism evidence="4 5">
    <name type="scientific">Aquifex aeolicus (strain VF5)</name>
    <dbReference type="NCBI Taxonomy" id="224324"/>
    <lineage>
        <taxon>Bacteria</taxon>
        <taxon>Pseudomonadati</taxon>
        <taxon>Aquificota</taxon>
        <taxon>Aquificia</taxon>
        <taxon>Aquificales</taxon>
        <taxon>Aquificaceae</taxon>
        <taxon>Aquifex</taxon>
    </lineage>
</organism>
<proteinExistence type="predicted"/>
<dbReference type="InterPro" id="IPR001647">
    <property type="entry name" value="HTH_TetR"/>
</dbReference>
<dbReference type="OrthoDB" id="13453at2"/>
<dbReference type="KEGG" id="aae:aq_2179"/>
<keyword evidence="5" id="KW-1185">Reference proteome</keyword>
<dbReference type="PATRIC" id="fig|224324.8.peg.1686"/>
<dbReference type="eggNOG" id="COG1309">
    <property type="taxonomic scope" value="Bacteria"/>
</dbReference>
<dbReference type="EMBL" id="AE000657">
    <property type="protein sequence ID" value="AAC07881.1"/>
    <property type="molecule type" value="Genomic_DNA"/>
</dbReference>
<evidence type="ECO:0000256" key="1">
    <source>
        <dbReference type="ARBA" id="ARBA00023125"/>
    </source>
</evidence>
<dbReference type="Pfam" id="PF00440">
    <property type="entry name" value="TetR_N"/>
    <property type="match status" value="1"/>
</dbReference>
<dbReference type="PIR" id="C70487">
    <property type="entry name" value="C70487"/>
</dbReference>
<gene>
    <name evidence="4" type="primary">acrR2</name>
    <name evidence="4" type="ordered locus">aq_2179</name>
</gene>